<dbReference type="InterPro" id="IPR015943">
    <property type="entry name" value="WD40/YVTN_repeat-like_dom_sf"/>
</dbReference>
<accession>A0A8J3Z2V0</accession>
<keyword evidence="2" id="KW-1185">Reference proteome</keyword>
<gene>
    <name evidence="1" type="ORF">Vau01_017620</name>
</gene>
<dbReference type="AlphaFoldDB" id="A0A8J3Z2V0"/>
<dbReference type="Proteomes" id="UP000612585">
    <property type="component" value="Unassembled WGS sequence"/>
</dbReference>
<organism evidence="1 2">
    <name type="scientific">Virgisporangium aurantiacum</name>
    <dbReference type="NCBI Taxonomy" id="175570"/>
    <lineage>
        <taxon>Bacteria</taxon>
        <taxon>Bacillati</taxon>
        <taxon>Actinomycetota</taxon>
        <taxon>Actinomycetes</taxon>
        <taxon>Micromonosporales</taxon>
        <taxon>Micromonosporaceae</taxon>
        <taxon>Virgisporangium</taxon>
    </lineage>
</organism>
<evidence type="ECO:0000313" key="1">
    <source>
        <dbReference type="EMBL" id="GIJ54246.1"/>
    </source>
</evidence>
<name>A0A8J3Z2V0_9ACTN</name>
<evidence type="ECO:0008006" key="3">
    <source>
        <dbReference type="Google" id="ProtNLM"/>
    </source>
</evidence>
<protein>
    <recommendedName>
        <fullName evidence="3">WD40 repeat domain-containing protein</fullName>
    </recommendedName>
</protein>
<proteinExistence type="predicted"/>
<evidence type="ECO:0000313" key="2">
    <source>
        <dbReference type="Proteomes" id="UP000612585"/>
    </source>
</evidence>
<sequence>MIVTIDLVKLVRTARLRSRVDEAFRRHGGGWYLICGNQLVLVGPAFAVEKSVTIGRNGTAAASPDGKLLAVPGTDTLALYDDSGDQVTTVALRPWPDRSASAVTFSTDGTSLLAICAGQAGDTAEIRKVDGGAGWATTATATIPVTNDVYPAAWAHPRQSAYLVSIGAGQDGQWSWWITDDGALAATEITALRDRAVSGVTADRDTALTVPGAYGEDIAWHDLPGGNVIRRVDPAAIVGDDDEVHHAVDVGTGCLLVITGEGHALRVDHPTGRSISTARMPAADARSPFGWAGATTVTADELLLWDHDGGIALASLTGHAEDSTADA</sequence>
<comment type="caution">
    <text evidence="1">The sequence shown here is derived from an EMBL/GenBank/DDBJ whole genome shotgun (WGS) entry which is preliminary data.</text>
</comment>
<dbReference type="SUPFAM" id="SSF69322">
    <property type="entry name" value="Tricorn protease domain 2"/>
    <property type="match status" value="1"/>
</dbReference>
<dbReference type="Gene3D" id="2.130.10.10">
    <property type="entry name" value="YVTN repeat-like/Quinoprotein amine dehydrogenase"/>
    <property type="match status" value="1"/>
</dbReference>
<reference evidence="1" key="1">
    <citation type="submission" date="2021-01" db="EMBL/GenBank/DDBJ databases">
        <title>Whole genome shotgun sequence of Virgisporangium aurantiacum NBRC 16421.</title>
        <authorList>
            <person name="Komaki H."/>
            <person name="Tamura T."/>
        </authorList>
    </citation>
    <scope>NUCLEOTIDE SEQUENCE</scope>
    <source>
        <strain evidence="1">NBRC 16421</strain>
    </source>
</reference>
<dbReference type="EMBL" id="BOPG01000011">
    <property type="protein sequence ID" value="GIJ54246.1"/>
    <property type="molecule type" value="Genomic_DNA"/>
</dbReference>